<feature type="compositionally biased region" description="Basic and acidic residues" evidence="1">
    <location>
        <begin position="31"/>
        <end position="41"/>
    </location>
</feature>
<reference evidence="3" key="1">
    <citation type="submission" date="2021-12" db="EMBL/GenBank/DDBJ databases">
        <title>Black yeast isolated from Biological Soil Crust.</title>
        <authorList>
            <person name="Kurbessoian T."/>
        </authorList>
    </citation>
    <scope>NUCLEOTIDE SEQUENCE</scope>
    <source>
        <strain evidence="3">CCFEE 5208</strain>
    </source>
</reference>
<keyword evidence="2" id="KW-1133">Transmembrane helix</keyword>
<feature type="transmembrane region" description="Helical" evidence="2">
    <location>
        <begin position="71"/>
        <end position="93"/>
    </location>
</feature>
<evidence type="ECO:0000313" key="3">
    <source>
        <dbReference type="EMBL" id="KAK0321871.1"/>
    </source>
</evidence>
<protein>
    <submittedName>
        <fullName evidence="3">Uncharacterized protein</fullName>
    </submittedName>
</protein>
<evidence type="ECO:0000256" key="2">
    <source>
        <dbReference type="SAM" id="Phobius"/>
    </source>
</evidence>
<proteinExistence type="predicted"/>
<evidence type="ECO:0000256" key="1">
    <source>
        <dbReference type="SAM" id="MobiDB-lite"/>
    </source>
</evidence>
<keyword evidence="2" id="KW-0812">Transmembrane</keyword>
<feature type="transmembrane region" description="Helical" evidence="2">
    <location>
        <begin position="407"/>
        <end position="429"/>
    </location>
</feature>
<sequence>MPSGAFALSNLAAASRTPPLTAVDEPEEHDETGAPDHGEHHDRATLLGAKAHLSSREKHARFRLKATRSRIFGALTLLSAVMLTINIVQIVLLEKIVNSVFLLVGVPAIVFGLMILVLLLWVLPYRTTLLETWQDASSKHIALTIESSILAHTIIESTRSAWIGNCLSILLPIILCEFVYMSSVAVPAFKTKVWSTSLQANDNLTAPSFAIHQQDPSVQVTFGDCVAYGPPPVNCSEYIYTDASIGLVLSFNASASAVVLSQARGLAIPYNVSYNSSQGGYQGATWEFIVYDSHQDTNLIQQCDPIVPLWLSAAVSQHDIYLRQTTIADDVRAIVQTNGNCSADIYTHYNQYDVSVETLPMVTGGGPQCDLGLPGYTGPCPASLMVSYSSLLVTTLRSNHGTDWLKMLLEEGSIVGGIMFVTWFFNIFVT</sequence>
<dbReference type="AlphaFoldDB" id="A0AAN6FP66"/>
<keyword evidence="2" id="KW-0472">Membrane</keyword>
<dbReference type="Proteomes" id="UP001168146">
    <property type="component" value="Unassembled WGS sequence"/>
</dbReference>
<feature type="transmembrane region" description="Helical" evidence="2">
    <location>
        <begin position="100"/>
        <end position="123"/>
    </location>
</feature>
<feature type="transmembrane region" description="Helical" evidence="2">
    <location>
        <begin position="169"/>
        <end position="189"/>
    </location>
</feature>
<gene>
    <name evidence="3" type="ORF">LTR82_007357</name>
</gene>
<comment type="caution">
    <text evidence="3">The sequence shown here is derived from an EMBL/GenBank/DDBJ whole genome shotgun (WGS) entry which is preliminary data.</text>
</comment>
<dbReference type="EMBL" id="JASUXU010000019">
    <property type="protein sequence ID" value="KAK0321871.1"/>
    <property type="molecule type" value="Genomic_DNA"/>
</dbReference>
<evidence type="ECO:0000313" key="4">
    <source>
        <dbReference type="Proteomes" id="UP001168146"/>
    </source>
</evidence>
<accession>A0AAN6FP66</accession>
<organism evidence="3 4">
    <name type="scientific">Friedmanniomyces endolithicus</name>
    <dbReference type="NCBI Taxonomy" id="329885"/>
    <lineage>
        <taxon>Eukaryota</taxon>
        <taxon>Fungi</taxon>
        <taxon>Dikarya</taxon>
        <taxon>Ascomycota</taxon>
        <taxon>Pezizomycotina</taxon>
        <taxon>Dothideomycetes</taxon>
        <taxon>Dothideomycetidae</taxon>
        <taxon>Mycosphaerellales</taxon>
        <taxon>Teratosphaeriaceae</taxon>
        <taxon>Friedmanniomyces</taxon>
    </lineage>
</organism>
<feature type="region of interest" description="Disordered" evidence="1">
    <location>
        <begin position="18"/>
        <end position="41"/>
    </location>
</feature>
<name>A0AAN6FP66_9PEZI</name>